<sequence>MRLYLVRHGIAVEGLRGGITKDSERPLTDEGRDEMKQVAKALKKIGVKPDLILSSPLVRARQTAEYISEALDQEIKITDALAPAVNFTQLFRVIGRHETAKEVFLVGHEPDMGMLVGNLLYAGPGFEMPFKKAGVCRIDVTGMPPDGPGVLKWYLTPKIVKGLLD</sequence>
<dbReference type="SMART" id="SM00855">
    <property type="entry name" value="PGAM"/>
    <property type="match status" value="1"/>
</dbReference>
<evidence type="ECO:0000313" key="2">
    <source>
        <dbReference type="EMBL" id="MBN8660521.1"/>
    </source>
</evidence>
<gene>
    <name evidence="2" type="primary">sixA</name>
    <name evidence="2" type="ORF">J0M35_09180</name>
</gene>
<dbReference type="PANTHER" id="PTHR48100">
    <property type="entry name" value="BROAD-SPECIFICITY PHOSPHATASE YOR283W-RELATED"/>
    <property type="match status" value="1"/>
</dbReference>
<dbReference type="InterPro" id="IPR004449">
    <property type="entry name" value="SixA"/>
</dbReference>
<dbReference type="InterPro" id="IPR029033">
    <property type="entry name" value="His_PPase_superfam"/>
</dbReference>
<reference evidence="2" key="1">
    <citation type="submission" date="2021-02" db="EMBL/GenBank/DDBJ databases">
        <title>Genome-Resolved Metagenomics of a Microbial Community Performing Photosynthetic Biological Nutrient Removal.</title>
        <authorList>
            <person name="Mcdaniel E.A."/>
        </authorList>
    </citation>
    <scope>NUCLEOTIDE SEQUENCE</scope>
    <source>
        <strain evidence="2">UWPOB_OBS1</strain>
    </source>
</reference>
<protein>
    <submittedName>
        <fullName evidence="2">Phosphohistidine phosphatase SixA</fullName>
    </submittedName>
</protein>
<dbReference type="InterPro" id="IPR050275">
    <property type="entry name" value="PGM_Phosphatase"/>
</dbReference>
<dbReference type="AlphaFoldDB" id="A0A8J7PCK0"/>
<proteinExistence type="predicted"/>
<dbReference type="SUPFAM" id="SSF53254">
    <property type="entry name" value="Phosphoglycerate mutase-like"/>
    <property type="match status" value="1"/>
</dbReference>
<dbReference type="Pfam" id="PF00300">
    <property type="entry name" value="His_Phos_1"/>
    <property type="match status" value="1"/>
</dbReference>
<feature type="binding site" evidence="1">
    <location>
        <position position="59"/>
    </location>
    <ligand>
        <name>substrate</name>
    </ligand>
</feature>
<evidence type="ECO:0000313" key="3">
    <source>
        <dbReference type="Proteomes" id="UP000664277"/>
    </source>
</evidence>
<dbReference type="EMBL" id="JAFLCK010000011">
    <property type="protein sequence ID" value="MBN8660521.1"/>
    <property type="molecule type" value="Genomic_DNA"/>
</dbReference>
<name>A0A8J7PCK0_9BACT</name>
<dbReference type="GO" id="GO:0101006">
    <property type="term" value="F:protein histidine phosphatase activity"/>
    <property type="evidence" value="ECO:0007669"/>
    <property type="project" value="InterPro"/>
</dbReference>
<dbReference type="Proteomes" id="UP000664277">
    <property type="component" value="Unassembled WGS sequence"/>
</dbReference>
<dbReference type="NCBIfam" id="TIGR00249">
    <property type="entry name" value="sixA"/>
    <property type="match status" value="1"/>
</dbReference>
<dbReference type="InterPro" id="IPR013078">
    <property type="entry name" value="His_Pase_superF_clade-1"/>
</dbReference>
<evidence type="ECO:0000256" key="1">
    <source>
        <dbReference type="PIRSR" id="PIRSR613078-2"/>
    </source>
</evidence>
<dbReference type="Gene3D" id="3.40.50.1240">
    <property type="entry name" value="Phosphoglycerate mutase-like"/>
    <property type="match status" value="1"/>
</dbReference>
<comment type="caution">
    <text evidence="2">The sequence shown here is derived from an EMBL/GenBank/DDBJ whole genome shotgun (WGS) entry which is preliminary data.</text>
</comment>
<organism evidence="2 3">
    <name type="scientific">Candidatus Obscuribacter phosphatis</name>
    <dbReference type="NCBI Taxonomy" id="1906157"/>
    <lineage>
        <taxon>Bacteria</taxon>
        <taxon>Bacillati</taxon>
        <taxon>Candidatus Melainabacteria</taxon>
        <taxon>Candidatus Obscuribacterales</taxon>
        <taxon>Candidatus Obscuribacteraceae</taxon>
        <taxon>Candidatus Obscuribacter</taxon>
    </lineage>
</organism>
<dbReference type="GO" id="GO:0005737">
    <property type="term" value="C:cytoplasm"/>
    <property type="evidence" value="ECO:0007669"/>
    <property type="project" value="InterPro"/>
</dbReference>
<accession>A0A8J7PCK0</accession>
<dbReference type="CDD" id="cd07067">
    <property type="entry name" value="HP_PGM_like"/>
    <property type="match status" value="1"/>
</dbReference>